<reference evidence="2 3" key="1">
    <citation type="submission" date="2015-12" db="EMBL/GenBank/DDBJ databases">
        <title>Draft Genome Sequence of Olsenella scatoligenes SK9K4T; a Producer of 3-Methylindole- (skatole) and 4-Methylphenol- (p-cresol) Isolated from Pig Feces.</title>
        <authorList>
            <person name="Li X."/>
            <person name="Borg B."/>
            <person name="Canibe N."/>
        </authorList>
    </citation>
    <scope>NUCLEOTIDE SEQUENCE [LARGE SCALE GENOMIC DNA]</scope>
    <source>
        <strain evidence="2 3">SK9K4</strain>
    </source>
</reference>
<dbReference type="PROSITE" id="PS51482">
    <property type="entry name" value="DEGV"/>
    <property type="match status" value="1"/>
</dbReference>
<dbReference type="GO" id="GO:0008289">
    <property type="term" value="F:lipid binding"/>
    <property type="evidence" value="ECO:0007669"/>
    <property type="project" value="UniProtKB-KW"/>
</dbReference>
<dbReference type="PANTHER" id="PTHR33434:SF2">
    <property type="entry name" value="FATTY ACID-BINDING PROTEIN TM_1468"/>
    <property type="match status" value="1"/>
</dbReference>
<evidence type="ECO:0008006" key="4">
    <source>
        <dbReference type="Google" id="ProtNLM"/>
    </source>
</evidence>
<accession>A0A117J3Z1</accession>
<dbReference type="AlphaFoldDB" id="A0A117J3Z1"/>
<dbReference type="Pfam" id="PF02645">
    <property type="entry name" value="DegV"/>
    <property type="match status" value="1"/>
</dbReference>
<dbReference type="PANTHER" id="PTHR33434">
    <property type="entry name" value="DEGV DOMAIN-CONTAINING PROTEIN DR_1986-RELATED"/>
    <property type="match status" value="1"/>
</dbReference>
<gene>
    <name evidence="2" type="ORF">AUL39_07770</name>
</gene>
<sequence>MADYILVTETGSDIHEETARRHGIVVAPMHVNFGEVSRNDDSFPPEELYEYYKTTGKLPQTSGCTPADFSAAFDRIHEKYPTAKILYLAYSAATTVSYRSAHLAAEGRDYVTMMDTKSVSCALRLVVTNVARMMEVNPDATEDEVKAFVESQVRRIRFAFIPGDLEYLRAGGRLSNVAFLGATLLRIKPTVEVLDGKLVATKKRRGAMVKCVGQLVEEFVTREPMDLSRVNLTYTVGNAPDPIIRALVEKILRDHGAQEIEWVKSGCVIASHSGPGAFGIAAVAAE</sequence>
<evidence type="ECO:0000313" key="3">
    <source>
        <dbReference type="Proteomes" id="UP000054078"/>
    </source>
</evidence>
<organism evidence="2 3">
    <name type="scientific">Tractidigestivibacter scatoligenes</name>
    <name type="common">Olsenella scatoligenes</name>
    <dbReference type="NCBI Taxonomy" id="1299998"/>
    <lineage>
        <taxon>Bacteria</taxon>
        <taxon>Bacillati</taxon>
        <taxon>Actinomycetota</taxon>
        <taxon>Coriobacteriia</taxon>
        <taxon>Coriobacteriales</taxon>
        <taxon>Atopobiaceae</taxon>
        <taxon>Tractidigestivibacter</taxon>
    </lineage>
</organism>
<dbReference type="OrthoDB" id="9781230at2"/>
<dbReference type="InterPro" id="IPR043168">
    <property type="entry name" value="DegV_C"/>
</dbReference>
<evidence type="ECO:0000256" key="1">
    <source>
        <dbReference type="ARBA" id="ARBA00023121"/>
    </source>
</evidence>
<name>A0A117J3Z1_TRASO</name>
<keyword evidence="3" id="KW-1185">Reference proteome</keyword>
<protein>
    <recommendedName>
        <fullName evidence="4">DegV family protein</fullName>
    </recommendedName>
</protein>
<dbReference type="InterPro" id="IPR050270">
    <property type="entry name" value="DegV_domain_contain"/>
</dbReference>
<proteinExistence type="predicted"/>
<keyword evidence="1" id="KW-0446">Lipid-binding</keyword>
<dbReference type="RefSeq" id="WP_059055035.1">
    <property type="nucleotide sequence ID" value="NZ_LOJF01000010.1"/>
</dbReference>
<dbReference type="Proteomes" id="UP000054078">
    <property type="component" value="Unassembled WGS sequence"/>
</dbReference>
<dbReference type="Gene3D" id="3.40.50.10170">
    <property type="match status" value="1"/>
</dbReference>
<comment type="caution">
    <text evidence="2">The sequence shown here is derived from an EMBL/GenBank/DDBJ whole genome shotgun (WGS) entry which is preliminary data.</text>
</comment>
<dbReference type="InterPro" id="IPR003797">
    <property type="entry name" value="DegV"/>
</dbReference>
<dbReference type="STRING" id="1299998.AUL39_07770"/>
<evidence type="ECO:0000313" key="2">
    <source>
        <dbReference type="EMBL" id="KUH58106.1"/>
    </source>
</evidence>
<dbReference type="EMBL" id="LOJF01000010">
    <property type="protein sequence ID" value="KUH58106.1"/>
    <property type="molecule type" value="Genomic_DNA"/>
</dbReference>
<dbReference type="SUPFAM" id="SSF82549">
    <property type="entry name" value="DAK1/DegV-like"/>
    <property type="match status" value="1"/>
</dbReference>
<dbReference type="Gene3D" id="3.30.1180.10">
    <property type="match status" value="1"/>
</dbReference>
<dbReference type="NCBIfam" id="TIGR00762">
    <property type="entry name" value="DegV"/>
    <property type="match status" value="1"/>
</dbReference>